<reference evidence="1 2" key="1">
    <citation type="submission" date="2015-02" db="EMBL/GenBank/DDBJ databases">
        <title>Two Pseudomonas sp. nov., isolated from raw milk.</title>
        <authorList>
            <person name="Wenning M."/>
            <person name="von Neubeck M."/>
            <person name="Huptas C."/>
            <person name="Scherer S."/>
        </authorList>
    </citation>
    <scope>NUCLEOTIDE SEQUENCE [LARGE SCALE GENOMIC DNA]</scope>
    <source>
        <strain evidence="1 2">DSM 29164</strain>
    </source>
</reference>
<dbReference type="Proteomes" id="UP000050852">
    <property type="component" value="Unassembled WGS sequence"/>
</dbReference>
<evidence type="ECO:0000313" key="2">
    <source>
        <dbReference type="Proteomes" id="UP000050852"/>
    </source>
</evidence>
<dbReference type="PATRIC" id="fig|1615673.3.peg.1856"/>
<proteinExistence type="predicted"/>
<accession>A0A0R3AKQ3</accession>
<name>A0A0R3AKQ3_9PSED</name>
<dbReference type="OrthoDB" id="6999195at2"/>
<organism evidence="1 2">
    <name type="scientific">Pseudomonas paralactis</name>
    <dbReference type="NCBI Taxonomy" id="1615673"/>
    <lineage>
        <taxon>Bacteria</taxon>
        <taxon>Pseudomonadati</taxon>
        <taxon>Pseudomonadota</taxon>
        <taxon>Gammaproteobacteria</taxon>
        <taxon>Pseudomonadales</taxon>
        <taxon>Pseudomonadaceae</taxon>
        <taxon>Pseudomonas</taxon>
    </lineage>
</organism>
<sequence length="146" mass="16676">MKLNISRLSETKYEVQGQEVTKEFAEGAMLAGLFAACGRNVDRMTEICDQYEAVGLSPRGFPDEFRKVSIQRAEVSREEEKRRKDAAFFAERNRQMAEAHDPLAIARKKAEREAKEAKIRAHGQNIRASRNGGRSIMAWDENDTWI</sequence>
<gene>
    <name evidence="1" type="ORF">TX23_04360</name>
</gene>
<protein>
    <submittedName>
        <fullName evidence="1">Uncharacterized protein</fullName>
    </submittedName>
</protein>
<evidence type="ECO:0000313" key="1">
    <source>
        <dbReference type="EMBL" id="KRP73663.1"/>
    </source>
</evidence>
<dbReference type="RefSeq" id="WP_057701173.1">
    <property type="nucleotide sequence ID" value="NZ_JAUKOF010000012.1"/>
</dbReference>
<dbReference type="AlphaFoldDB" id="A0A0R3AKQ3"/>
<comment type="caution">
    <text evidence="1">The sequence shown here is derived from an EMBL/GenBank/DDBJ whole genome shotgun (WGS) entry which is preliminary data.</text>
</comment>
<dbReference type="EMBL" id="JYLN01000002">
    <property type="protein sequence ID" value="KRP73663.1"/>
    <property type="molecule type" value="Genomic_DNA"/>
</dbReference>